<reference evidence="2" key="1">
    <citation type="submission" date="2023-06" db="EMBL/GenBank/DDBJ databases">
        <title>Genome-scale phylogeny and comparative genomics of the fungal order Sordariales.</title>
        <authorList>
            <consortium name="Lawrence Berkeley National Laboratory"/>
            <person name="Hensen N."/>
            <person name="Bonometti L."/>
            <person name="Westerberg I."/>
            <person name="Brannstrom I.O."/>
            <person name="Guillou S."/>
            <person name="Cros-Aarteil S."/>
            <person name="Calhoun S."/>
            <person name="Haridas S."/>
            <person name="Kuo A."/>
            <person name="Mondo S."/>
            <person name="Pangilinan J."/>
            <person name="Riley R."/>
            <person name="Labutti K."/>
            <person name="Andreopoulos B."/>
            <person name="Lipzen A."/>
            <person name="Chen C."/>
            <person name="Yanf M."/>
            <person name="Daum C."/>
            <person name="Ng V."/>
            <person name="Clum A."/>
            <person name="Steindorff A."/>
            <person name="Ohm R."/>
            <person name="Martin F."/>
            <person name="Silar P."/>
            <person name="Natvig D."/>
            <person name="Lalanne C."/>
            <person name="Gautier V."/>
            <person name="Ament-Velasquez S.L."/>
            <person name="Kruys A."/>
            <person name="Hutchinson M.I."/>
            <person name="Powell A.J."/>
            <person name="Barry K."/>
            <person name="Miller A.N."/>
            <person name="Grigoriev I.V."/>
            <person name="Debuchy R."/>
            <person name="Gladieux P."/>
            <person name="Thoren M.H."/>
            <person name="Johannesson H."/>
        </authorList>
    </citation>
    <scope>NUCLEOTIDE SEQUENCE</scope>
    <source>
        <strain evidence="2">CBS 540.89</strain>
    </source>
</reference>
<sequence>MDRPTAPLRHPQSDQQRQRGTLLASHVFATHLDPIPVCQPLSPMSRRTQLSSIRSSRPTVNDLANRLQRANKLRSPASLAPQDTQQLDVPLRSRSKTPFGEISINQEAREYARSQAFDLCNEPAIPRNEHHDKVHGPVKTDQNDEDDKENHHESQSLLDGQEDRNKVPFQSSLLRLGFSAMVLGPRENFSAEMPGNEEIRGASMGTTGQDAVETSSVTTNQAADEFLDEEAMAVIKHPRPAPHYNLGPSRSCLKRNPTTKQKARDLFRGHPSTANKSKQSASRQARKTVTYNDAAICLVTGQPYHPHERDHVQWRADTREARAAQGMAKPNSTSSPSKPASLARSASPTSPPRDRFEAKVESRLKRSLSHHDIYKKAYLAKLDKFKDKYKAAATNGLTGDDLDAVLDELPPVRNYMRRCTMEWQVLRYNERVKTEGEKDEAEKI</sequence>
<feature type="region of interest" description="Disordered" evidence="1">
    <location>
        <begin position="126"/>
        <end position="165"/>
    </location>
</feature>
<dbReference type="EMBL" id="JAUKTV010000014">
    <property type="protein sequence ID" value="KAK0716538.1"/>
    <property type="molecule type" value="Genomic_DNA"/>
</dbReference>
<name>A0AA40DYS8_9PEZI</name>
<feature type="compositionally biased region" description="Polar residues" evidence="1">
    <location>
        <begin position="330"/>
        <end position="348"/>
    </location>
</feature>
<feature type="region of interest" description="Disordered" evidence="1">
    <location>
        <begin position="239"/>
        <end position="287"/>
    </location>
</feature>
<accession>A0AA40DYS8</accession>
<dbReference type="Proteomes" id="UP001172159">
    <property type="component" value="Unassembled WGS sequence"/>
</dbReference>
<evidence type="ECO:0000256" key="1">
    <source>
        <dbReference type="SAM" id="MobiDB-lite"/>
    </source>
</evidence>
<feature type="region of interest" description="Disordered" evidence="1">
    <location>
        <begin position="319"/>
        <end position="355"/>
    </location>
</feature>
<evidence type="ECO:0000313" key="3">
    <source>
        <dbReference type="Proteomes" id="UP001172159"/>
    </source>
</evidence>
<dbReference type="AlphaFoldDB" id="A0AA40DYS8"/>
<protein>
    <submittedName>
        <fullName evidence="2">Uncharacterized protein</fullName>
    </submittedName>
</protein>
<evidence type="ECO:0000313" key="2">
    <source>
        <dbReference type="EMBL" id="KAK0716538.1"/>
    </source>
</evidence>
<comment type="caution">
    <text evidence="2">The sequence shown here is derived from an EMBL/GenBank/DDBJ whole genome shotgun (WGS) entry which is preliminary data.</text>
</comment>
<feature type="compositionally biased region" description="Polar residues" evidence="1">
    <location>
        <begin position="272"/>
        <end position="287"/>
    </location>
</feature>
<gene>
    <name evidence="2" type="ORF">B0T21DRAFT_351979</name>
</gene>
<keyword evidence="3" id="KW-1185">Reference proteome</keyword>
<proteinExistence type="predicted"/>
<organism evidence="2 3">
    <name type="scientific">Apiosordaria backusii</name>
    <dbReference type="NCBI Taxonomy" id="314023"/>
    <lineage>
        <taxon>Eukaryota</taxon>
        <taxon>Fungi</taxon>
        <taxon>Dikarya</taxon>
        <taxon>Ascomycota</taxon>
        <taxon>Pezizomycotina</taxon>
        <taxon>Sordariomycetes</taxon>
        <taxon>Sordariomycetidae</taxon>
        <taxon>Sordariales</taxon>
        <taxon>Lasiosphaeriaceae</taxon>
        <taxon>Apiosordaria</taxon>
    </lineage>
</organism>